<protein>
    <submittedName>
        <fullName evidence="3">Spectrin beta chain, non-erythrocytic 2</fullName>
    </submittedName>
</protein>
<dbReference type="PROSITE" id="PS50003">
    <property type="entry name" value="PH_DOMAIN"/>
    <property type="match status" value="1"/>
</dbReference>
<feature type="compositionally biased region" description="Basic and acidic residues" evidence="1">
    <location>
        <begin position="288"/>
        <end position="301"/>
    </location>
</feature>
<gene>
    <name evidence="3" type="ORF">EOD39_18727</name>
</gene>
<dbReference type="InterPro" id="IPR041681">
    <property type="entry name" value="PH_9"/>
</dbReference>
<dbReference type="InterPro" id="IPR011993">
    <property type="entry name" value="PH-like_dom_sf"/>
</dbReference>
<name>A0A444V086_ACIRT</name>
<evidence type="ECO:0000313" key="4">
    <source>
        <dbReference type="Proteomes" id="UP000289886"/>
    </source>
</evidence>
<sequence>MAEWSSSLICMDEQRMGGEERRGEEGGDSQNKTQTPTQSEDKDLTPHRRARDRKQLTEGYWSCSQLVKVGWSQLSPVDGTGDLVPQMFYWTWDSETESVNGPGRERDSGLAASSEPGARIEPLPSATLPSKVSEPSGGEQMEGMLCRKHEMESFSKKAASRSWQNVHCVLRKDSLGFYKDSKSAAAGIPYHGEVPVSLTEAVCEVAHDYKKRKHVFKLRLSEGKEFLFQAKDDPEMNTWIRSIAASISGGSAAERSPSAPKRLSRAMTMPPISPISPNSGEAGGVTMRNKEGKERDREKRFSFFGKKK</sequence>
<feature type="region of interest" description="Disordered" evidence="1">
    <location>
        <begin position="97"/>
        <end position="140"/>
    </location>
</feature>
<dbReference type="SMART" id="SM00233">
    <property type="entry name" value="PH"/>
    <property type="match status" value="1"/>
</dbReference>
<dbReference type="FunFam" id="2.30.29.30:FF:000024">
    <property type="entry name" value="Spectrin beta chain"/>
    <property type="match status" value="1"/>
</dbReference>
<accession>A0A444V086</accession>
<dbReference type="PRINTS" id="PR00683">
    <property type="entry name" value="SPECTRINPH"/>
</dbReference>
<dbReference type="InterPro" id="IPR001849">
    <property type="entry name" value="PH_domain"/>
</dbReference>
<evidence type="ECO:0000313" key="3">
    <source>
        <dbReference type="EMBL" id="RXM93768.1"/>
    </source>
</evidence>
<dbReference type="PANTHER" id="PTHR37283">
    <property type="entry name" value="PH DOMAIN-CONTAINING PROTEIN YHR131C"/>
    <property type="match status" value="1"/>
</dbReference>
<dbReference type="AlphaFoldDB" id="A0A444V086"/>
<feature type="region of interest" description="Disordered" evidence="1">
    <location>
        <begin position="1"/>
        <end position="55"/>
    </location>
</feature>
<comment type="caution">
    <text evidence="3">The sequence shown here is derived from an EMBL/GenBank/DDBJ whole genome shotgun (WGS) entry which is preliminary data.</text>
</comment>
<dbReference type="EMBL" id="SCEB01004143">
    <property type="protein sequence ID" value="RXM93768.1"/>
    <property type="molecule type" value="Genomic_DNA"/>
</dbReference>
<feature type="compositionally biased region" description="Polar residues" evidence="1">
    <location>
        <begin position="28"/>
        <end position="38"/>
    </location>
</feature>
<evidence type="ECO:0000256" key="1">
    <source>
        <dbReference type="SAM" id="MobiDB-lite"/>
    </source>
</evidence>
<keyword evidence="4" id="KW-1185">Reference proteome</keyword>
<dbReference type="Gene3D" id="2.30.29.30">
    <property type="entry name" value="Pleckstrin-homology domain (PH domain)/Phosphotyrosine-binding domain (PTB)"/>
    <property type="match status" value="1"/>
</dbReference>
<dbReference type="Pfam" id="PF15410">
    <property type="entry name" value="PH_9"/>
    <property type="match status" value="1"/>
</dbReference>
<evidence type="ECO:0000259" key="2">
    <source>
        <dbReference type="PROSITE" id="PS50003"/>
    </source>
</evidence>
<organism evidence="3 4">
    <name type="scientific">Acipenser ruthenus</name>
    <name type="common">Sterlet sturgeon</name>
    <dbReference type="NCBI Taxonomy" id="7906"/>
    <lineage>
        <taxon>Eukaryota</taxon>
        <taxon>Metazoa</taxon>
        <taxon>Chordata</taxon>
        <taxon>Craniata</taxon>
        <taxon>Vertebrata</taxon>
        <taxon>Euteleostomi</taxon>
        <taxon>Actinopterygii</taxon>
        <taxon>Chondrostei</taxon>
        <taxon>Acipenseriformes</taxon>
        <taxon>Acipenseridae</taxon>
        <taxon>Acipenser</taxon>
    </lineage>
</organism>
<dbReference type="PANTHER" id="PTHR37283:SF1">
    <property type="entry name" value="PH DOMAIN-CONTAINING PROTEIN YHR131C"/>
    <property type="match status" value="1"/>
</dbReference>
<dbReference type="Proteomes" id="UP000289886">
    <property type="component" value="Unassembled WGS sequence"/>
</dbReference>
<dbReference type="SUPFAM" id="SSF50729">
    <property type="entry name" value="PH domain-like"/>
    <property type="match status" value="1"/>
</dbReference>
<feature type="domain" description="PH" evidence="2">
    <location>
        <begin position="138"/>
        <end position="248"/>
    </location>
</feature>
<reference evidence="3 4" key="1">
    <citation type="submission" date="2019-01" db="EMBL/GenBank/DDBJ databases">
        <title>Draft Genome and Complete Hox-Cluster Characterization of the Sterlet Sturgeon (Acipenser ruthenus).</title>
        <authorList>
            <person name="Wei Q."/>
        </authorList>
    </citation>
    <scope>NUCLEOTIDE SEQUENCE [LARGE SCALE GENOMIC DNA]</scope>
    <source>
        <strain evidence="3">WHYD16114868_AA</strain>
        <tissue evidence="3">Blood</tissue>
    </source>
</reference>
<feature type="compositionally biased region" description="Basic and acidic residues" evidence="1">
    <location>
        <begin position="12"/>
        <end position="25"/>
    </location>
</feature>
<dbReference type="GO" id="GO:0005543">
    <property type="term" value="F:phospholipid binding"/>
    <property type="evidence" value="ECO:0007669"/>
    <property type="project" value="InterPro"/>
</dbReference>
<feature type="region of interest" description="Disordered" evidence="1">
    <location>
        <begin position="250"/>
        <end position="308"/>
    </location>
</feature>
<dbReference type="CDD" id="cd10571">
    <property type="entry name" value="PH_beta_spectrin"/>
    <property type="match status" value="1"/>
</dbReference>
<dbReference type="InterPro" id="IPR001605">
    <property type="entry name" value="PH_dom-spectrin-type"/>
</dbReference>
<proteinExistence type="predicted"/>